<proteinExistence type="predicted"/>
<dbReference type="CDD" id="cd00038">
    <property type="entry name" value="CAP_ED"/>
    <property type="match status" value="1"/>
</dbReference>
<evidence type="ECO:0000313" key="4">
    <source>
        <dbReference type="Proteomes" id="UP000694522"/>
    </source>
</evidence>
<feature type="transmembrane region" description="Helical" evidence="1">
    <location>
        <begin position="40"/>
        <end position="61"/>
    </location>
</feature>
<keyword evidence="1" id="KW-0472">Membrane</keyword>
<dbReference type="SUPFAM" id="SSF51206">
    <property type="entry name" value="cAMP-binding domain-like"/>
    <property type="match status" value="1"/>
</dbReference>
<protein>
    <recommendedName>
        <fullName evidence="2">Cyclic nucleotide-binding domain-containing protein</fullName>
    </recommendedName>
</protein>
<reference evidence="3" key="2">
    <citation type="submission" date="2025-09" db="UniProtKB">
        <authorList>
            <consortium name="Ensembl"/>
        </authorList>
    </citation>
    <scope>IDENTIFICATION</scope>
</reference>
<dbReference type="AlphaFoldDB" id="A0A8B9FPJ9"/>
<keyword evidence="1" id="KW-1133">Transmembrane helix</keyword>
<dbReference type="Proteomes" id="UP000694522">
    <property type="component" value="Unplaced"/>
</dbReference>
<keyword evidence="4" id="KW-1185">Reference proteome</keyword>
<reference evidence="3" key="1">
    <citation type="submission" date="2025-08" db="UniProtKB">
        <authorList>
            <consortium name="Ensembl"/>
        </authorList>
    </citation>
    <scope>IDENTIFICATION</scope>
</reference>
<dbReference type="InterPro" id="IPR000595">
    <property type="entry name" value="cNMP-bd_dom"/>
</dbReference>
<evidence type="ECO:0000313" key="3">
    <source>
        <dbReference type="Ensembl" id="ENSACOP00000013298.1"/>
    </source>
</evidence>
<dbReference type="Gene3D" id="2.60.120.10">
    <property type="entry name" value="Jelly Rolls"/>
    <property type="match status" value="1"/>
</dbReference>
<feature type="domain" description="Cyclic nucleotide-binding" evidence="2">
    <location>
        <begin position="160"/>
        <end position="208"/>
    </location>
</feature>
<dbReference type="InterPro" id="IPR014710">
    <property type="entry name" value="RmlC-like_jellyroll"/>
</dbReference>
<evidence type="ECO:0000256" key="1">
    <source>
        <dbReference type="SAM" id="Phobius"/>
    </source>
</evidence>
<accession>A0A8B9FPJ9</accession>
<keyword evidence="1" id="KW-0812">Transmembrane</keyword>
<dbReference type="InterPro" id="IPR018490">
    <property type="entry name" value="cNMP-bd_dom_sf"/>
</dbReference>
<dbReference type="Ensembl" id="ENSACOT00000013764.1">
    <property type="protein sequence ID" value="ENSACOP00000013298.1"/>
    <property type="gene ID" value="ENSACOG00000009234.1"/>
</dbReference>
<evidence type="ECO:0000259" key="2">
    <source>
        <dbReference type="PROSITE" id="PS50042"/>
    </source>
</evidence>
<organism evidence="3 4">
    <name type="scientific">Amazona collaria</name>
    <name type="common">yellow-billed parrot</name>
    <dbReference type="NCBI Taxonomy" id="241587"/>
    <lineage>
        <taxon>Eukaryota</taxon>
        <taxon>Metazoa</taxon>
        <taxon>Chordata</taxon>
        <taxon>Craniata</taxon>
        <taxon>Vertebrata</taxon>
        <taxon>Euteleostomi</taxon>
        <taxon>Archelosauria</taxon>
        <taxon>Archosauria</taxon>
        <taxon>Dinosauria</taxon>
        <taxon>Saurischia</taxon>
        <taxon>Theropoda</taxon>
        <taxon>Coelurosauria</taxon>
        <taxon>Aves</taxon>
        <taxon>Neognathae</taxon>
        <taxon>Neoaves</taxon>
        <taxon>Telluraves</taxon>
        <taxon>Australaves</taxon>
        <taxon>Psittaciformes</taxon>
        <taxon>Psittacidae</taxon>
        <taxon>Amazona</taxon>
    </lineage>
</organism>
<dbReference type="PROSITE" id="PS50042">
    <property type="entry name" value="CNMP_BINDING_3"/>
    <property type="match status" value="1"/>
</dbReference>
<sequence length="253" mass="28672">MSPEGNVLSPNSSVSLQCLCHQSPPHCPHALGDPLVPLQVLGAFVALTFFAAITVATVVLLRRAVEQESPRYRFRKRDKMLFYGRKIMRKVTWSASRPRMKRRLRMFNLARKFLHMQKELPKLQMKEPSPVLLEADLGEFDTGSSHLPSEVLFMLKNVRVLGHFEKPLFLELCKHMVFQQCHQGEYVFRPGQADSSIYVLQDGKLELILTEAVWMGQPGGGTGREGWGQPGESEVVNGWMGDGWMMDGWMDDG</sequence>
<name>A0A8B9FPJ9_9PSIT</name>